<feature type="compositionally biased region" description="Polar residues" evidence="1">
    <location>
        <begin position="10"/>
        <end position="24"/>
    </location>
</feature>
<comment type="caution">
    <text evidence="2">The sequence shown here is derived from an EMBL/GenBank/DDBJ whole genome shotgun (WGS) entry which is preliminary data.</text>
</comment>
<organism evidence="2 3">
    <name type="scientific">Trichoderma arundinaceum</name>
    <dbReference type="NCBI Taxonomy" id="490622"/>
    <lineage>
        <taxon>Eukaryota</taxon>
        <taxon>Fungi</taxon>
        <taxon>Dikarya</taxon>
        <taxon>Ascomycota</taxon>
        <taxon>Pezizomycotina</taxon>
        <taxon>Sordariomycetes</taxon>
        <taxon>Hypocreomycetidae</taxon>
        <taxon>Hypocreales</taxon>
        <taxon>Hypocreaceae</taxon>
        <taxon>Trichoderma</taxon>
    </lineage>
</organism>
<protein>
    <submittedName>
        <fullName evidence="2">Uncharacterized protein</fullName>
    </submittedName>
</protein>
<dbReference type="OrthoDB" id="4899945at2759"/>
<dbReference type="Proteomes" id="UP000266272">
    <property type="component" value="Unassembled WGS sequence"/>
</dbReference>
<name>A0A395NA61_TRIAR</name>
<dbReference type="AlphaFoldDB" id="A0A395NA61"/>
<dbReference type="EMBL" id="PXOA01000773">
    <property type="protein sequence ID" value="RFU72781.1"/>
    <property type="molecule type" value="Genomic_DNA"/>
</dbReference>
<accession>A0A395NA61</accession>
<sequence>AKPLPPIPSRSKNTPRPDSSTLPPSAQHVLGTLNLANFHHIMFHPARGSESSKIQYWLRADVVLAGLPGEQHVPPGHWPRLVRLAREMYGESSGRQAKKEGRGKKVKEVRLLTAWYIPGDEKEGVEMTVVESAEK</sequence>
<gene>
    <name evidence="2" type="ORF">TARUN_9462</name>
</gene>
<feature type="non-terminal residue" evidence="2">
    <location>
        <position position="1"/>
    </location>
</feature>
<proteinExistence type="predicted"/>
<evidence type="ECO:0000256" key="1">
    <source>
        <dbReference type="SAM" id="MobiDB-lite"/>
    </source>
</evidence>
<keyword evidence="3" id="KW-1185">Reference proteome</keyword>
<feature type="region of interest" description="Disordered" evidence="1">
    <location>
        <begin position="1"/>
        <end position="26"/>
    </location>
</feature>
<reference evidence="2 3" key="1">
    <citation type="journal article" date="2018" name="PLoS Pathog.">
        <title>Evolution of structural diversity of trichothecenes, a family of toxins produced by plant pathogenic and entomopathogenic fungi.</title>
        <authorList>
            <person name="Proctor R.H."/>
            <person name="McCormick S.P."/>
            <person name="Kim H.S."/>
            <person name="Cardoza R.E."/>
            <person name="Stanley A.M."/>
            <person name="Lindo L."/>
            <person name="Kelly A."/>
            <person name="Brown D.W."/>
            <person name="Lee T."/>
            <person name="Vaughan M.M."/>
            <person name="Alexander N.J."/>
            <person name="Busman M."/>
            <person name="Gutierrez S."/>
        </authorList>
    </citation>
    <scope>NUCLEOTIDE SEQUENCE [LARGE SCALE GENOMIC DNA]</scope>
    <source>
        <strain evidence="2 3">IBT 40837</strain>
    </source>
</reference>
<evidence type="ECO:0000313" key="3">
    <source>
        <dbReference type="Proteomes" id="UP000266272"/>
    </source>
</evidence>
<evidence type="ECO:0000313" key="2">
    <source>
        <dbReference type="EMBL" id="RFU72781.1"/>
    </source>
</evidence>